<feature type="coiled-coil region" evidence="2">
    <location>
        <begin position="416"/>
        <end position="451"/>
    </location>
</feature>
<evidence type="ECO:0000259" key="5">
    <source>
        <dbReference type="Pfam" id="PF07730"/>
    </source>
</evidence>
<dbReference type="CDD" id="cd16917">
    <property type="entry name" value="HATPase_UhpB-NarQ-NarX-like"/>
    <property type="match status" value="1"/>
</dbReference>
<keyword evidence="3" id="KW-0812">Transmembrane</keyword>
<feature type="repeat" description="TPR" evidence="1">
    <location>
        <begin position="143"/>
        <end position="176"/>
    </location>
</feature>
<dbReference type="GO" id="GO:0016020">
    <property type="term" value="C:membrane"/>
    <property type="evidence" value="ECO:0007669"/>
    <property type="project" value="InterPro"/>
</dbReference>
<dbReference type="Pfam" id="PF02518">
    <property type="entry name" value="HATPase_c"/>
    <property type="match status" value="1"/>
</dbReference>
<dbReference type="PROSITE" id="PS50005">
    <property type="entry name" value="TPR"/>
    <property type="match status" value="4"/>
</dbReference>
<dbReference type="Gene3D" id="3.30.565.10">
    <property type="entry name" value="Histidine kinase-like ATPase, C-terminal domain"/>
    <property type="match status" value="1"/>
</dbReference>
<dbReference type="InterPro" id="IPR019734">
    <property type="entry name" value="TPR_rpt"/>
</dbReference>
<evidence type="ECO:0000256" key="3">
    <source>
        <dbReference type="SAM" id="Phobius"/>
    </source>
</evidence>
<sequence>MKIQIIQQLKMKYTARLKCVVILFLLVPIFTFSQVSQLETQLKTAAHDSIRCEILNDFIQESDDNTIQLYYNQQLEKLVQKNLNQTKVGSPEHKKFLFYKAEILLNYADYYQSLSPPNDSITLLYNKKYLAVQKQLNNEKGIADGYLNMAATHHYLNNFEEALYNYKQALKFFKKFKDRKSEARCLNNIGLVYESQGKYPEALKYYYNSLSVKEKLKDKKGIANAYSNIATVFWQQEKLDDALIKYKTALNYFKEANDTLGIADVHTNIGILYIDQKKYQSAIEYHTKALQIYEKEQNLSGMGTAYGNLASAYLYQGNAKKAKEIYLKALTIREKLGNKKGIAYSYLGLGMSELQLKNPTASKKYLQQTLALSKKLGVRTLIKSSYNNLAKADSALFNYKEAYEHYKLFISYRDSINNEENEKKSLQTVMQHEYEKKATLLKQQNEKEKAQQKSRYIILISSLLFVATFSLIWFLFYKKKQASQKILRETFLKLEIAEQERRRISADLHDDLGAGISTISLLGNRIKSQDDIEKIKADADTIIKSTKKVSEKLTEVIWELNAEHNNLENLLLFIQKQGNILFKETPISFSMLLPIDIPKVSIPSHNRKQMYLSVKECFHNVIKHAEATKVSCNVTFDKELKISIKDDGKGFNVVENLKNGFGEGINNLKYRLDGVKGKVTFESSDIGTTVILQVPLNFENQNEKL</sequence>
<dbReference type="SUPFAM" id="SSF55874">
    <property type="entry name" value="ATPase domain of HSP90 chaperone/DNA topoisomerase II/histidine kinase"/>
    <property type="match status" value="1"/>
</dbReference>
<dbReference type="Gene3D" id="1.25.40.10">
    <property type="entry name" value="Tetratricopeptide repeat domain"/>
    <property type="match status" value="2"/>
</dbReference>
<dbReference type="InterPro" id="IPR011990">
    <property type="entry name" value="TPR-like_helical_dom_sf"/>
</dbReference>
<keyword evidence="6" id="KW-0808">Transferase</keyword>
<feature type="transmembrane region" description="Helical" evidence="3">
    <location>
        <begin position="456"/>
        <end position="477"/>
    </location>
</feature>
<dbReference type="GO" id="GO:0046983">
    <property type="term" value="F:protein dimerization activity"/>
    <property type="evidence" value="ECO:0007669"/>
    <property type="project" value="InterPro"/>
</dbReference>
<dbReference type="OrthoDB" id="9778366at2"/>
<dbReference type="Proteomes" id="UP000184611">
    <property type="component" value="Unassembled WGS sequence"/>
</dbReference>
<dbReference type="AlphaFoldDB" id="A0A1M7ZWN4"/>
<proteinExistence type="predicted"/>
<evidence type="ECO:0000313" key="7">
    <source>
        <dbReference type="Proteomes" id="UP000184611"/>
    </source>
</evidence>
<dbReference type="GO" id="GO:0000155">
    <property type="term" value="F:phosphorelay sensor kinase activity"/>
    <property type="evidence" value="ECO:0007669"/>
    <property type="project" value="InterPro"/>
</dbReference>
<feature type="repeat" description="TPR" evidence="1">
    <location>
        <begin position="263"/>
        <end position="296"/>
    </location>
</feature>
<keyword evidence="3" id="KW-1133">Transmembrane helix</keyword>
<dbReference type="InterPro" id="IPR011712">
    <property type="entry name" value="Sig_transdc_His_kin_sub3_dim/P"/>
</dbReference>
<name>A0A1M7ZWN4_9FLAO</name>
<dbReference type="Gene3D" id="1.20.5.1930">
    <property type="match status" value="1"/>
</dbReference>
<protein>
    <submittedName>
        <fullName evidence="6">Histidine kinase</fullName>
    </submittedName>
</protein>
<keyword evidence="6" id="KW-0418">Kinase</keyword>
<feature type="repeat" description="TPR" evidence="1">
    <location>
        <begin position="183"/>
        <end position="216"/>
    </location>
</feature>
<dbReference type="EMBL" id="FRYK01000002">
    <property type="protein sequence ID" value="SHO73256.1"/>
    <property type="molecule type" value="Genomic_DNA"/>
</dbReference>
<accession>A0A1M7ZWN4</accession>
<dbReference type="RefSeq" id="WP_073583170.1">
    <property type="nucleotide sequence ID" value="NZ_CBCSEA010000006.1"/>
</dbReference>
<organism evidence="6 7">
    <name type="scientific">Flavobacterium cucumis</name>
    <dbReference type="NCBI Taxonomy" id="416016"/>
    <lineage>
        <taxon>Bacteria</taxon>
        <taxon>Pseudomonadati</taxon>
        <taxon>Bacteroidota</taxon>
        <taxon>Flavobacteriia</taxon>
        <taxon>Flavobacteriales</taxon>
        <taxon>Flavobacteriaceae</taxon>
        <taxon>Flavobacterium</taxon>
    </lineage>
</organism>
<reference evidence="7" key="1">
    <citation type="submission" date="2016-12" db="EMBL/GenBank/DDBJ databases">
        <authorList>
            <person name="Varghese N."/>
            <person name="Submissions S."/>
        </authorList>
    </citation>
    <scope>NUCLEOTIDE SEQUENCE [LARGE SCALE GENOMIC DNA]</scope>
    <source>
        <strain evidence="7">DSM 18830</strain>
    </source>
</reference>
<feature type="domain" description="Histidine kinase/HSP90-like ATPase" evidence="4">
    <location>
        <begin position="608"/>
        <end position="696"/>
    </location>
</feature>
<evidence type="ECO:0000259" key="4">
    <source>
        <dbReference type="Pfam" id="PF02518"/>
    </source>
</evidence>
<keyword evidence="3" id="KW-0472">Membrane</keyword>
<dbReference type="Pfam" id="PF13424">
    <property type="entry name" value="TPR_12"/>
    <property type="match status" value="2"/>
</dbReference>
<evidence type="ECO:0000256" key="1">
    <source>
        <dbReference type="PROSITE-ProRule" id="PRU00339"/>
    </source>
</evidence>
<keyword evidence="1" id="KW-0802">TPR repeat</keyword>
<keyword evidence="7" id="KW-1185">Reference proteome</keyword>
<gene>
    <name evidence="6" type="ORF">SAMN05443547_1611</name>
</gene>
<dbReference type="STRING" id="416016.SAMN05443547_1611"/>
<keyword evidence="2" id="KW-0175">Coiled coil</keyword>
<evidence type="ECO:0000256" key="2">
    <source>
        <dbReference type="SAM" id="Coils"/>
    </source>
</evidence>
<dbReference type="SMART" id="SM00028">
    <property type="entry name" value="TPR"/>
    <property type="match status" value="6"/>
</dbReference>
<dbReference type="SUPFAM" id="SSF48452">
    <property type="entry name" value="TPR-like"/>
    <property type="match status" value="3"/>
</dbReference>
<dbReference type="InterPro" id="IPR003594">
    <property type="entry name" value="HATPase_dom"/>
</dbReference>
<dbReference type="PANTHER" id="PTHR10098">
    <property type="entry name" value="RAPSYN-RELATED"/>
    <property type="match status" value="1"/>
</dbReference>
<dbReference type="Pfam" id="PF07730">
    <property type="entry name" value="HisKA_3"/>
    <property type="match status" value="1"/>
</dbReference>
<feature type="repeat" description="TPR" evidence="1">
    <location>
        <begin position="303"/>
        <end position="336"/>
    </location>
</feature>
<dbReference type="PANTHER" id="PTHR10098:SF108">
    <property type="entry name" value="TETRATRICOPEPTIDE REPEAT PROTEIN 28"/>
    <property type="match status" value="1"/>
</dbReference>
<feature type="domain" description="Signal transduction histidine kinase subgroup 3 dimerisation and phosphoacceptor" evidence="5">
    <location>
        <begin position="500"/>
        <end position="561"/>
    </location>
</feature>
<dbReference type="InterPro" id="IPR036890">
    <property type="entry name" value="HATPase_C_sf"/>
</dbReference>
<evidence type="ECO:0000313" key="6">
    <source>
        <dbReference type="EMBL" id="SHO73256.1"/>
    </source>
</evidence>